<dbReference type="Pfam" id="PF17137">
    <property type="entry name" value="DUF5110"/>
    <property type="match status" value="1"/>
</dbReference>
<dbReference type="InterPro" id="IPR048395">
    <property type="entry name" value="Glyco_hydro_31_C"/>
</dbReference>
<dbReference type="Proteomes" id="UP001253595">
    <property type="component" value="Unassembled WGS sequence"/>
</dbReference>
<dbReference type="Pfam" id="PF21365">
    <property type="entry name" value="Glyco_hydro_31_3rd"/>
    <property type="match status" value="1"/>
</dbReference>
<dbReference type="InterPro" id="IPR051816">
    <property type="entry name" value="Glycosyl_Hydrolase_31"/>
</dbReference>
<evidence type="ECO:0000256" key="1">
    <source>
        <dbReference type="ARBA" id="ARBA00007806"/>
    </source>
</evidence>
<dbReference type="SMART" id="SM00758">
    <property type="entry name" value="PA14"/>
    <property type="match status" value="1"/>
</dbReference>
<accession>A0ABU1V2Q4</accession>
<dbReference type="InterPro" id="IPR000322">
    <property type="entry name" value="Glyco_hydro_31_TIM"/>
</dbReference>
<dbReference type="InterPro" id="IPR013780">
    <property type="entry name" value="Glyco_hydro_b"/>
</dbReference>
<dbReference type="SUPFAM" id="SSF74650">
    <property type="entry name" value="Galactose mutarotase-like"/>
    <property type="match status" value="1"/>
</dbReference>
<dbReference type="EC" id="3.2.1.177" evidence="4"/>
<comment type="similarity">
    <text evidence="1 2">Belongs to the glycosyl hydrolase 31 family.</text>
</comment>
<dbReference type="InterPro" id="IPR017853">
    <property type="entry name" value="GH"/>
</dbReference>
<evidence type="ECO:0000313" key="5">
    <source>
        <dbReference type="Proteomes" id="UP001253595"/>
    </source>
</evidence>
<dbReference type="CDD" id="cd14752">
    <property type="entry name" value="GH31_N"/>
    <property type="match status" value="1"/>
</dbReference>
<dbReference type="InterPro" id="IPR011013">
    <property type="entry name" value="Gal_mutarotase_sf_dom"/>
</dbReference>
<dbReference type="EMBL" id="JAVDVX010000007">
    <property type="protein sequence ID" value="MDR7091685.1"/>
    <property type="molecule type" value="Genomic_DNA"/>
</dbReference>
<evidence type="ECO:0000313" key="4">
    <source>
        <dbReference type="EMBL" id="MDR7091685.1"/>
    </source>
</evidence>
<dbReference type="PANTHER" id="PTHR43863">
    <property type="entry name" value="HYDROLASE, PUTATIVE (AFU_ORTHOLOGUE AFUA_1G03140)-RELATED"/>
    <property type="match status" value="1"/>
</dbReference>
<dbReference type="CDD" id="cd06591">
    <property type="entry name" value="GH31_xylosidase_XylS"/>
    <property type="match status" value="1"/>
</dbReference>
<dbReference type="InterPro" id="IPR025887">
    <property type="entry name" value="Glyco_hydro_31_N_dom"/>
</dbReference>
<evidence type="ECO:0000256" key="2">
    <source>
        <dbReference type="RuleBase" id="RU361185"/>
    </source>
</evidence>
<reference evidence="4 5" key="1">
    <citation type="submission" date="2023-07" db="EMBL/GenBank/DDBJ databases">
        <title>Sorghum-associated microbial communities from plants grown in Nebraska, USA.</title>
        <authorList>
            <person name="Schachtman D."/>
        </authorList>
    </citation>
    <scope>NUCLEOTIDE SEQUENCE [LARGE SCALE GENOMIC DNA]</scope>
    <source>
        <strain evidence="4 5">BE190</strain>
    </source>
</reference>
<dbReference type="Gene3D" id="2.60.40.1760">
    <property type="entry name" value="glycosyl hydrolase (family 31)"/>
    <property type="match status" value="1"/>
</dbReference>
<gene>
    <name evidence="4" type="ORF">J2X05_003720</name>
</gene>
<dbReference type="Gene3D" id="2.60.120.380">
    <property type="match status" value="1"/>
</dbReference>
<dbReference type="PANTHER" id="PTHR43863:SF2">
    <property type="entry name" value="MALTASE-GLUCOAMYLASE"/>
    <property type="match status" value="1"/>
</dbReference>
<dbReference type="SUPFAM" id="SSF56988">
    <property type="entry name" value="Anthrax protective antigen"/>
    <property type="match status" value="1"/>
</dbReference>
<dbReference type="GO" id="GO:0061634">
    <property type="term" value="F:alpha-D-xyloside xylohydrolase"/>
    <property type="evidence" value="ECO:0007669"/>
    <property type="project" value="UniProtKB-EC"/>
</dbReference>
<name>A0ABU1V2Q4_9GAMM</name>
<dbReference type="Gene3D" id="2.60.40.1180">
    <property type="entry name" value="Golgi alpha-mannosidase II"/>
    <property type="match status" value="2"/>
</dbReference>
<dbReference type="PROSITE" id="PS51820">
    <property type="entry name" value="PA14"/>
    <property type="match status" value="1"/>
</dbReference>
<dbReference type="Pfam" id="PF07691">
    <property type="entry name" value="PA14"/>
    <property type="match status" value="1"/>
</dbReference>
<evidence type="ECO:0000259" key="3">
    <source>
        <dbReference type="PROSITE" id="PS51820"/>
    </source>
</evidence>
<dbReference type="InterPro" id="IPR011658">
    <property type="entry name" value="PA14_dom"/>
</dbReference>
<comment type="caution">
    <text evidence="4">The sequence shown here is derived from an EMBL/GenBank/DDBJ whole genome shotgun (WGS) entry which is preliminary data.</text>
</comment>
<dbReference type="PROSITE" id="PS51257">
    <property type="entry name" value="PROKAR_LIPOPROTEIN"/>
    <property type="match status" value="1"/>
</dbReference>
<dbReference type="Gene3D" id="3.20.20.80">
    <property type="entry name" value="Glycosidases"/>
    <property type="match status" value="1"/>
</dbReference>
<feature type="domain" description="PA14" evidence="3">
    <location>
        <begin position="258"/>
        <end position="400"/>
    </location>
</feature>
<protein>
    <submittedName>
        <fullName evidence="4">Alpha-D-xyloside xylohydrolase</fullName>
        <ecNumber evidence="4">3.2.1.177</ecNumber>
    </submittedName>
</protein>
<keyword evidence="5" id="KW-1185">Reference proteome</keyword>
<organism evidence="4 5">
    <name type="scientific">Cellvibrio fibrivorans</name>
    <dbReference type="NCBI Taxonomy" id="126350"/>
    <lineage>
        <taxon>Bacteria</taxon>
        <taxon>Pseudomonadati</taxon>
        <taxon>Pseudomonadota</taxon>
        <taxon>Gammaproteobacteria</taxon>
        <taxon>Cellvibrionales</taxon>
        <taxon>Cellvibrionaceae</taxon>
        <taxon>Cellvibrio</taxon>
    </lineage>
</organism>
<dbReference type="SUPFAM" id="SSF51445">
    <property type="entry name" value="(Trans)glycosidases"/>
    <property type="match status" value="1"/>
</dbReference>
<keyword evidence="2 4" id="KW-0326">Glycosidase</keyword>
<keyword evidence="2 4" id="KW-0378">Hydrolase</keyword>
<dbReference type="RefSeq" id="WP_310075245.1">
    <property type="nucleotide sequence ID" value="NZ_JAVDVX010000007.1"/>
</dbReference>
<dbReference type="SUPFAM" id="SSF51011">
    <property type="entry name" value="Glycosyl hydrolase domain"/>
    <property type="match status" value="1"/>
</dbReference>
<sequence>MLSALKRLSYKAMIKHCIIGVASVALLQACSKQSGNESTSNTTAPTQQVKALAQVEKTAEGVVITLAEGAVKKVRLQVMSEKIIRVTALPGTDFSVLPESIQVVAKPATTVPFTVDQTGEKLVLKTAQVAAEVSLIDGTVSFRDAKGNLLLQEENRGTFSPVTADPIKPDADSFAIRQEFNRDTDEGFFGLGQHQNGQVNYAGENVELTTYNLVISIPYVVSSRNYGVLWDNNSVTRFGDPRETQPLNVSLKLYDAEGKEGGLTARYYDGNELKLTRVEADLNYQFFSNNSVREVPFPDEVKDAKNLRLEWEGSIQSDESGTHHFKMYNSGYAKLFVDGQLALDRWRLNWNPWYHTYKMDMKAGEKKAVKVDWTVSGGFFRLTHLDPMPVEEQKELSLTSDTGKAIDYYFVVGNNKDEVVGGYRELTGKAVMLPKWVYGFWQSRERYKNQDEIVNTFKYYREKKIPIDNIVLDWSYWPENAWGSHDFDPAHFPDPKSMTDKIHAMNGNIMISVWPKFYPTTETYKELNAKGYMFNKNIEEGNLDWIGKGYLNAFYDPYPKEAQEIFWKQINEKIKSKGFDAWWLDAAEPDIHSNLSFTKRKELMSREGGIASGAENFNSYAIPNASAVYNGERATSPEKRSFILTRSGFGGIQRTGAAIWSGDTSSDWNNLKDQIAAGVSTGIAGMPNWSFDIGGFTPEDKYRWGNKNGGEALKVQDLRPELVADWQELNVRWFQFGAFVPLFRSHGQYPYREIFSLADEGTEVYNTLESYIILRYRLMPYIYTLAGDTYHKNGTIMRPLVMDFPNDKTGWNINTQYMFGPAFLVNPVYENKARSRDVYLPAGADWFNFYTGEKSTGGQTIKADAPFTQMPLFVKAGSIVPTGAAIQHVDEGLNTPLTLNVYTGANGNFEIYEDDGRSTKYESGEWARIPVSYDDATGTVTVGDRVGGFTGMANERKISVRFISGVNKDAANFDVGVQETITYAGKSVTVKLTK</sequence>
<proteinExistence type="inferred from homology"/>
<dbReference type="Pfam" id="PF01055">
    <property type="entry name" value="Glyco_hydro_31_2nd"/>
    <property type="match status" value="1"/>
</dbReference>
<dbReference type="InterPro" id="IPR037524">
    <property type="entry name" value="PA14/GLEYA"/>
</dbReference>
<dbReference type="Pfam" id="PF13802">
    <property type="entry name" value="Gal_mutarotas_2"/>
    <property type="match status" value="1"/>
</dbReference>
<dbReference type="InterPro" id="IPR033403">
    <property type="entry name" value="DUF5110"/>
</dbReference>